<evidence type="ECO:0000256" key="1">
    <source>
        <dbReference type="ARBA" id="ARBA00001971"/>
    </source>
</evidence>
<comment type="cofactor">
    <cofactor evidence="1 5">
        <name>heme</name>
        <dbReference type="ChEBI" id="CHEBI:30413"/>
    </cofactor>
</comment>
<evidence type="ECO:0000256" key="3">
    <source>
        <dbReference type="ARBA" id="ARBA00022723"/>
    </source>
</evidence>
<sequence length="225" mass="25760">MQFLLDYRDENDRPYRLEDIPKMLIFFSHALVENTGFATTHFVYNMAGYPNVRARLYEEQQQVIAKHGTAFSTEALEDMKYMDACLRETLRANTHPLGTARKAMQDHTFSNGLSIPAGRKCMIHTYVVNRNADVYDNADEYNPDRIAGQPRTHSTSLGPDYVTFGLGRHACPGRHFLSAQMKMFMSVILRRYDFATKSGQRPKSKTQDGYFVPAEEPITFMPRGV</sequence>
<evidence type="ECO:0000256" key="2">
    <source>
        <dbReference type="ARBA" id="ARBA00010617"/>
    </source>
</evidence>
<keyword evidence="6" id="KW-0560">Oxidoreductase</keyword>
<dbReference type="STRING" id="78915.A0A4P9XGJ3"/>
<dbReference type="GO" id="GO:0004497">
    <property type="term" value="F:monooxygenase activity"/>
    <property type="evidence" value="ECO:0007669"/>
    <property type="project" value="UniProtKB-KW"/>
</dbReference>
<evidence type="ECO:0000313" key="8">
    <source>
        <dbReference type="Proteomes" id="UP000271241"/>
    </source>
</evidence>
<feature type="binding site" description="axial binding residue" evidence="5">
    <location>
        <position position="171"/>
    </location>
    <ligand>
        <name>heme</name>
        <dbReference type="ChEBI" id="CHEBI:30413"/>
    </ligand>
    <ligandPart>
        <name>Fe</name>
        <dbReference type="ChEBI" id="CHEBI:18248"/>
    </ligandPart>
</feature>
<dbReference type="SUPFAM" id="SSF48264">
    <property type="entry name" value="Cytochrome P450"/>
    <property type="match status" value="1"/>
</dbReference>
<dbReference type="EMBL" id="KZ993478">
    <property type="protein sequence ID" value="RKP04754.1"/>
    <property type="molecule type" value="Genomic_DNA"/>
</dbReference>
<keyword evidence="8" id="KW-1185">Reference proteome</keyword>
<comment type="similarity">
    <text evidence="2 6">Belongs to the cytochrome P450 family.</text>
</comment>
<organism evidence="7 8">
    <name type="scientific">Thamnocephalis sphaerospora</name>
    <dbReference type="NCBI Taxonomy" id="78915"/>
    <lineage>
        <taxon>Eukaryota</taxon>
        <taxon>Fungi</taxon>
        <taxon>Fungi incertae sedis</taxon>
        <taxon>Zoopagomycota</taxon>
        <taxon>Zoopagomycotina</taxon>
        <taxon>Zoopagomycetes</taxon>
        <taxon>Zoopagales</taxon>
        <taxon>Sigmoideomycetaceae</taxon>
        <taxon>Thamnocephalis</taxon>
    </lineage>
</organism>
<dbReference type="OrthoDB" id="1844152at2759"/>
<keyword evidence="3 5" id="KW-0479">Metal-binding</keyword>
<dbReference type="InterPro" id="IPR002403">
    <property type="entry name" value="Cyt_P450_E_grp-IV"/>
</dbReference>
<dbReference type="InterPro" id="IPR017972">
    <property type="entry name" value="Cyt_P450_CS"/>
</dbReference>
<dbReference type="AlphaFoldDB" id="A0A4P9XGJ3"/>
<evidence type="ECO:0000313" key="7">
    <source>
        <dbReference type="EMBL" id="RKP04754.1"/>
    </source>
</evidence>
<protein>
    <submittedName>
        <fullName evidence="7">Cytochrome P450</fullName>
    </submittedName>
</protein>
<dbReference type="InterPro" id="IPR036396">
    <property type="entry name" value="Cyt_P450_sf"/>
</dbReference>
<evidence type="ECO:0000256" key="4">
    <source>
        <dbReference type="ARBA" id="ARBA00023004"/>
    </source>
</evidence>
<dbReference type="PANTHER" id="PTHR46206">
    <property type="entry name" value="CYTOCHROME P450"/>
    <property type="match status" value="1"/>
</dbReference>
<dbReference type="PRINTS" id="PR00465">
    <property type="entry name" value="EP450IV"/>
</dbReference>
<accession>A0A4P9XGJ3</accession>
<proteinExistence type="inferred from homology"/>
<dbReference type="GO" id="GO:0005506">
    <property type="term" value="F:iron ion binding"/>
    <property type="evidence" value="ECO:0007669"/>
    <property type="project" value="InterPro"/>
</dbReference>
<dbReference type="GO" id="GO:0020037">
    <property type="term" value="F:heme binding"/>
    <property type="evidence" value="ECO:0007669"/>
    <property type="project" value="InterPro"/>
</dbReference>
<keyword evidence="6" id="KW-0503">Monooxygenase</keyword>
<dbReference type="Pfam" id="PF00067">
    <property type="entry name" value="p450"/>
    <property type="match status" value="1"/>
</dbReference>
<name>A0A4P9XGJ3_9FUNG</name>
<keyword evidence="5 6" id="KW-0349">Heme</keyword>
<dbReference type="Gene3D" id="1.10.630.10">
    <property type="entry name" value="Cytochrome P450"/>
    <property type="match status" value="1"/>
</dbReference>
<reference evidence="8" key="1">
    <citation type="journal article" date="2018" name="Nat. Microbiol.">
        <title>Leveraging single-cell genomics to expand the fungal tree of life.</title>
        <authorList>
            <person name="Ahrendt S.R."/>
            <person name="Quandt C.A."/>
            <person name="Ciobanu D."/>
            <person name="Clum A."/>
            <person name="Salamov A."/>
            <person name="Andreopoulos B."/>
            <person name="Cheng J.F."/>
            <person name="Woyke T."/>
            <person name="Pelin A."/>
            <person name="Henrissat B."/>
            <person name="Reynolds N.K."/>
            <person name="Benny G.L."/>
            <person name="Smith M.E."/>
            <person name="James T.Y."/>
            <person name="Grigoriev I.V."/>
        </authorList>
    </citation>
    <scope>NUCLEOTIDE SEQUENCE [LARGE SCALE GENOMIC DNA]</scope>
    <source>
        <strain evidence="8">RSA 1356</strain>
    </source>
</reference>
<dbReference type="InterPro" id="IPR001128">
    <property type="entry name" value="Cyt_P450"/>
</dbReference>
<keyword evidence="4 5" id="KW-0408">Iron</keyword>
<dbReference type="Proteomes" id="UP000271241">
    <property type="component" value="Unassembled WGS sequence"/>
</dbReference>
<gene>
    <name evidence="7" type="ORF">THASP1DRAFT_20762</name>
</gene>
<dbReference type="GO" id="GO:0016705">
    <property type="term" value="F:oxidoreductase activity, acting on paired donors, with incorporation or reduction of molecular oxygen"/>
    <property type="evidence" value="ECO:0007669"/>
    <property type="project" value="InterPro"/>
</dbReference>
<evidence type="ECO:0000256" key="5">
    <source>
        <dbReference type="PIRSR" id="PIRSR602403-1"/>
    </source>
</evidence>
<dbReference type="PROSITE" id="PS00086">
    <property type="entry name" value="CYTOCHROME_P450"/>
    <property type="match status" value="1"/>
</dbReference>
<evidence type="ECO:0000256" key="6">
    <source>
        <dbReference type="RuleBase" id="RU000461"/>
    </source>
</evidence>